<dbReference type="GeneID" id="136808788"/>
<dbReference type="GO" id="GO:0008270">
    <property type="term" value="F:zinc ion binding"/>
    <property type="evidence" value="ECO:0007669"/>
    <property type="project" value="UniProtKB-KW"/>
</dbReference>
<feature type="domain" description="C2H2-type" evidence="7">
    <location>
        <begin position="7"/>
        <end position="37"/>
    </location>
</feature>
<evidence type="ECO:0000256" key="2">
    <source>
        <dbReference type="ARBA" id="ARBA00022737"/>
    </source>
</evidence>
<dbReference type="Pfam" id="PF00096">
    <property type="entry name" value="zf-C2H2"/>
    <property type="match status" value="1"/>
</dbReference>
<keyword evidence="9" id="KW-1185">Reference proteome</keyword>
<evidence type="ECO:0000256" key="6">
    <source>
        <dbReference type="SAM" id="MobiDB-lite"/>
    </source>
</evidence>
<organism evidence="8 9">
    <name type="scientific">Clytia hemisphaerica</name>
    <dbReference type="NCBI Taxonomy" id="252671"/>
    <lineage>
        <taxon>Eukaryota</taxon>
        <taxon>Metazoa</taxon>
        <taxon>Cnidaria</taxon>
        <taxon>Hydrozoa</taxon>
        <taxon>Hydroidolina</taxon>
        <taxon>Leptothecata</taxon>
        <taxon>Obeliida</taxon>
        <taxon>Clytiidae</taxon>
        <taxon>Clytia</taxon>
    </lineage>
</organism>
<evidence type="ECO:0000256" key="5">
    <source>
        <dbReference type="PROSITE-ProRule" id="PRU00042"/>
    </source>
</evidence>
<accession>A0A7M5UVD3</accession>
<feature type="compositionally biased region" description="Low complexity" evidence="6">
    <location>
        <begin position="239"/>
        <end position="258"/>
    </location>
</feature>
<dbReference type="InterPro" id="IPR013087">
    <property type="entry name" value="Znf_C2H2_type"/>
</dbReference>
<dbReference type="InterPro" id="IPR051580">
    <property type="entry name" value="ZnF-Chromatin_assoc"/>
</dbReference>
<dbReference type="PROSITE" id="PS00028">
    <property type="entry name" value="ZINC_FINGER_C2H2_1"/>
    <property type="match status" value="2"/>
</dbReference>
<protein>
    <recommendedName>
        <fullName evidence="7">C2H2-type domain-containing protein</fullName>
    </recommendedName>
</protein>
<proteinExistence type="predicted"/>
<dbReference type="AlphaFoldDB" id="A0A7M5UVD3"/>
<keyword evidence="3 5" id="KW-0863">Zinc-finger</keyword>
<sequence length="302" mass="33646">MAAFFKYICRFENCQKKFNTLFDLINHIEYSHISRDPILLKQQELSQPPAVALSYVNCFFSDQFKNTPLDTDAELPSNFTVKKLGRSKIFDRSTKLNDSLESMLDESDTYSDAGSDDSCHSWSTSASTNAFHNPHNENTIPSSSNTFTNVTASITTESLQGKFTCLEDSEGKKRFLCTVPGCTKKYKNINGIKYHVKNGHNKKETLTGEVKKNYLCHCGKAYKSQSGLRHHQNTQHNANGGNNVGSTSNSSTTTTPVKNSFTSTFEGKKLDHNFRSQNNQSLPPVAEMCQAPNTALVPELAI</sequence>
<keyword evidence="4" id="KW-0862">Zinc</keyword>
<dbReference type="Proteomes" id="UP000594262">
    <property type="component" value="Unplaced"/>
</dbReference>
<dbReference type="OrthoDB" id="3269380at2759"/>
<feature type="region of interest" description="Disordered" evidence="6">
    <location>
        <begin position="228"/>
        <end position="258"/>
    </location>
</feature>
<keyword evidence="2" id="KW-0677">Repeat</keyword>
<dbReference type="Gene3D" id="3.30.160.60">
    <property type="entry name" value="Classic Zinc Finger"/>
    <property type="match status" value="2"/>
</dbReference>
<dbReference type="EnsemblMetazoa" id="CLYHEMT006400.1">
    <property type="protein sequence ID" value="CLYHEMP006400.1"/>
    <property type="gene ID" value="CLYHEMG006400"/>
</dbReference>
<evidence type="ECO:0000259" key="7">
    <source>
        <dbReference type="PROSITE" id="PS50157"/>
    </source>
</evidence>
<reference evidence="8" key="1">
    <citation type="submission" date="2021-01" db="UniProtKB">
        <authorList>
            <consortium name="EnsemblMetazoa"/>
        </authorList>
    </citation>
    <scope>IDENTIFICATION</scope>
</reference>
<evidence type="ECO:0000256" key="1">
    <source>
        <dbReference type="ARBA" id="ARBA00022723"/>
    </source>
</evidence>
<dbReference type="GO" id="GO:0005634">
    <property type="term" value="C:nucleus"/>
    <property type="evidence" value="ECO:0007669"/>
    <property type="project" value="TreeGrafter"/>
</dbReference>
<dbReference type="PROSITE" id="PS50157">
    <property type="entry name" value="ZINC_FINGER_C2H2_2"/>
    <property type="match status" value="1"/>
</dbReference>
<dbReference type="PANTHER" id="PTHR23057:SF0">
    <property type="entry name" value="JUXTAPOSED WITH ANOTHER ZINC FINGER PROTEIN 1"/>
    <property type="match status" value="1"/>
</dbReference>
<evidence type="ECO:0000256" key="3">
    <source>
        <dbReference type="ARBA" id="ARBA00022771"/>
    </source>
</evidence>
<dbReference type="RefSeq" id="XP_066921428.1">
    <property type="nucleotide sequence ID" value="XM_067065327.1"/>
</dbReference>
<dbReference type="SUPFAM" id="SSF57667">
    <property type="entry name" value="beta-beta-alpha zinc fingers"/>
    <property type="match status" value="1"/>
</dbReference>
<dbReference type="SMART" id="SM00355">
    <property type="entry name" value="ZnF_C2H2"/>
    <property type="match status" value="3"/>
</dbReference>
<evidence type="ECO:0000313" key="8">
    <source>
        <dbReference type="EnsemblMetazoa" id="CLYHEMP006400.1"/>
    </source>
</evidence>
<dbReference type="InterPro" id="IPR036236">
    <property type="entry name" value="Znf_C2H2_sf"/>
</dbReference>
<evidence type="ECO:0000256" key="4">
    <source>
        <dbReference type="ARBA" id="ARBA00022833"/>
    </source>
</evidence>
<dbReference type="PANTHER" id="PTHR23057">
    <property type="entry name" value="JUXTAPOSED WITH ANOTHER ZINC FINGER PROTEIN 1"/>
    <property type="match status" value="1"/>
</dbReference>
<evidence type="ECO:0000313" key="9">
    <source>
        <dbReference type="Proteomes" id="UP000594262"/>
    </source>
</evidence>
<keyword evidence="1" id="KW-0479">Metal-binding</keyword>
<name>A0A7M5UVD3_9CNID</name>